<keyword evidence="7" id="KW-1185">Reference proteome</keyword>
<proteinExistence type="inferred from homology"/>
<evidence type="ECO:0000313" key="7">
    <source>
        <dbReference type="Proteomes" id="UP000295110"/>
    </source>
</evidence>
<dbReference type="InterPro" id="IPR036388">
    <property type="entry name" value="WH-like_DNA-bd_sf"/>
</dbReference>
<dbReference type="InterPro" id="IPR036390">
    <property type="entry name" value="WH_DNA-bd_sf"/>
</dbReference>
<comment type="similarity">
    <text evidence="1">Belongs to the LysR transcriptional regulatory family.</text>
</comment>
<organism evidence="6 7">
    <name type="scientific">Roseateles saccharophilus</name>
    <name type="common">Pseudomonas saccharophila</name>
    <dbReference type="NCBI Taxonomy" id="304"/>
    <lineage>
        <taxon>Bacteria</taxon>
        <taxon>Pseudomonadati</taxon>
        <taxon>Pseudomonadota</taxon>
        <taxon>Betaproteobacteria</taxon>
        <taxon>Burkholderiales</taxon>
        <taxon>Sphaerotilaceae</taxon>
        <taxon>Roseateles</taxon>
    </lineage>
</organism>
<gene>
    <name evidence="6" type="ORF">EV671_100520</name>
</gene>
<keyword evidence="2" id="KW-0805">Transcription regulation</keyword>
<dbReference type="PANTHER" id="PTHR30537:SF3">
    <property type="entry name" value="TRANSCRIPTIONAL REGULATORY PROTEIN"/>
    <property type="match status" value="1"/>
</dbReference>
<dbReference type="SUPFAM" id="SSF46785">
    <property type="entry name" value="Winged helix' DNA-binding domain"/>
    <property type="match status" value="1"/>
</dbReference>
<evidence type="ECO:0000256" key="2">
    <source>
        <dbReference type="ARBA" id="ARBA00023015"/>
    </source>
</evidence>
<dbReference type="GO" id="GO:0003700">
    <property type="term" value="F:DNA-binding transcription factor activity"/>
    <property type="evidence" value="ECO:0007669"/>
    <property type="project" value="InterPro"/>
</dbReference>
<evidence type="ECO:0000313" key="6">
    <source>
        <dbReference type="EMBL" id="TCV01985.1"/>
    </source>
</evidence>
<dbReference type="Pfam" id="PF00126">
    <property type="entry name" value="HTH_1"/>
    <property type="match status" value="1"/>
</dbReference>
<dbReference type="InterPro" id="IPR005119">
    <property type="entry name" value="LysR_subst-bd"/>
</dbReference>
<dbReference type="FunFam" id="1.10.10.10:FF:000001">
    <property type="entry name" value="LysR family transcriptional regulator"/>
    <property type="match status" value="1"/>
</dbReference>
<evidence type="ECO:0000256" key="4">
    <source>
        <dbReference type="ARBA" id="ARBA00023163"/>
    </source>
</evidence>
<dbReference type="PRINTS" id="PR00039">
    <property type="entry name" value="HTHLYSR"/>
</dbReference>
<keyword evidence="3" id="KW-0238">DNA-binding</keyword>
<evidence type="ECO:0000259" key="5">
    <source>
        <dbReference type="PROSITE" id="PS50931"/>
    </source>
</evidence>
<dbReference type="Proteomes" id="UP000295110">
    <property type="component" value="Unassembled WGS sequence"/>
</dbReference>
<dbReference type="GO" id="GO:0006351">
    <property type="term" value="P:DNA-templated transcription"/>
    <property type="evidence" value="ECO:0007669"/>
    <property type="project" value="TreeGrafter"/>
</dbReference>
<keyword evidence="4" id="KW-0804">Transcription</keyword>
<comment type="caution">
    <text evidence="6">The sequence shown here is derived from an EMBL/GenBank/DDBJ whole genome shotgun (WGS) entry which is preliminary data.</text>
</comment>
<dbReference type="RefSeq" id="WP_132570363.1">
    <property type="nucleotide sequence ID" value="NZ_CBCSGL010000032.1"/>
</dbReference>
<dbReference type="GO" id="GO:0043565">
    <property type="term" value="F:sequence-specific DNA binding"/>
    <property type="evidence" value="ECO:0007669"/>
    <property type="project" value="TreeGrafter"/>
</dbReference>
<feature type="domain" description="HTH lysR-type" evidence="5">
    <location>
        <begin position="3"/>
        <end position="60"/>
    </location>
</feature>
<dbReference type="EMBL" id="SMBU01000005">
    <property type="protein sequence ID" value="TCV01985.1"/>
    <property type="molecule type" value="Genomic_DNA"/>
</dbReference>
<dbReference type="Gene3D" id="3.40.190.290">
    <property type="match status" value="1"/>
</dbReference>
<accession>A0A4R3VGK6</accession>
<name>A0A4R3VGK6_ROSSA</name>
<dbReference type="SUPFAM" id="SSF53850">
    <property type="entry name" value="Periplasmic binding protein-like II"/>
    <property type="match status" value="1"/>
</dbReference>
<evidence type="ECO:0000256" key="1">
    <source>
        <dbReference type="ARBA" id="ARBA00009437"/>
    </source>
</evidence>
<dbReference type="OrthoDB" id="9072091at2"/>
<dbReference type="Pfam" id="PF03466">
    <property type="entry name" value="LysR_substrate"/>
    <property type="match status" value="1"/>
</dbReference>
<dbReference type="AlphaFoldDB" id="A0A4R3VGK6"/>
<evidence type="ECO:0000256" key="3">
    <source>
        <dbReference type="ARBA" id="ARBA00023125"/>
    </source>
</evidence>
<dbReference type="InterPro" id="IPR058163">
    <property type="entry name" value="LysR-type_TF_proteobact-type"/>
</dbReference>
<dbReference type="PANTHER" id="PTHR30537">
    <property type="entry name" value="HTH-TYPE TRANSCRIPTIONAL REGULATOR"/>
    <property type="match status" value="1"/>
</dbReference>
<dbReference type="Gene3D" id="1.10.10.10">
    <property type="entry name" value="Winged helix-like DNA-binding domain superfamily/Winged helix DNA-binding domain"/>
    <property type="match status" value="1"/>
</dbReference>
<dbReference type="PROSITE" id="PS50931">
    <property type="entry name" value="HTH_LYSR"/>
    <property type="match status" value="1"/>
</dbReference>
<protein>
    <submittedName>
        <fullName evidence="6">LysR family transcriptional regulator</fullName>
    </submittedName>
</protein>
<sequence length="290" mass="31585">MEPSWDQWQLFLALAEGGSTAAAARRLGQTQPTLSRQLAALEAAVGVALFERHARGLRLTARGEVLLPAARQMRDAAQGLSLVLAAQDEALAGTVRLTASEVISAHFLPPVLAAFQARHPEVQIELVATDSVQDLVARNADIALRMARPEGGTLIARRLRDWPLGLFAHRDYLARRGRPTRETMAGHVWLGQDRGTQLMDGFRAAGFAVDAGFFAWRCDQPLVNWEACRAGAGICVGMEALAARDPGLERVLAEVAIPPLPMWLTAHRELRDTQRLRRVFDALAAAFAPP</sequence>
<reference evidence="6 7" key="1">
    <citation type="submission" date="2019-03" db="EMBL/GenBank/DDBJ databases">
        <title>Genomic Encyclopedia of Type Strains, Phase IV (KMG-IV): sequencing the most valuable type-strain genomes for metagenomic binning, comparative biology and taxonomic classification.</title>
        <authorList>
            <person name="Goeker M."/>
        </authorList>
    </citation>
    <scope>NUCLEOTIDE SEQUENCE [LARGE SCALE GENOMIC DNA]</scope>
    <source>
        <strain evidence="6 7">DSM 654</strain>
    </source>
</reference>
<dbReference type="InterPro" id="IPR000847">
    <property type="entry name" value="LysR_HTH_N"/>
</dbReference>